<feature type="compositionally biased region" description="Basic and acidic residues" evidence="1">
    <location>
        <begin position="30"/>
        <end position="40"/>
    </location>
</feature>
<dbReference type="Proteomes" id="UP001278766">
    <property type="component" value="Unassembled WGS sequence"/>
</dbReference>
<organism evidence="2 3">
    <name type="scientific">Chaetomium fimeti</name>
    <dbReference type="NCBI Taxonomy" id="1854472"/>
    <lineage>
        <taxon>Eukaryota</taxon>
        <taxon>Fungi</taxon>
        <taxon>Dikarya</taxon>
        <taxon>Ascomycota</taxon>
        <taxon>Pezizomycotina</taxon>
        <taxon>Sordariomycetes</taxon>
        <taxon>Sordariomycetidae</taxon>
        <taxon>Sordariales</taxon>
        <taxon>Chaetomiaceae</taxon>
        <taxon>Chaetomium</taxon>
    </lineage>
</organism>
<protein>
    <submittedName>
        <fullName evidence="2">Uncharacterized protein</fullName>
    </submittedName>
</protein>
<sequence>MARSASGTPDKTRFTCVGTNCGGQVSLHDGNARGEREEGATPRPGSTAGLRATILVQRKLTDQTKPCLRSHSRRSIVLSITRRNISHTRVSFRGGNVPGPLAAIFGSHLDQSGVKFRDEMLTAQIGGHWAEAGRLDKGGPLDAAPKEIFRGPWLNSPQRTVTVLHQVGDAFSARGPGDAQDRESHCPTGILQSSATGIVRDEEERSDMTEPIVTVSPAAAGIAQGKTRNPR</sequence>
<dbReference type="GeneID" id="87839171"/>
<evidence type="ECO:0000256" key="1">
    <source>
        <dbReference type="SAM" id="MobiDB-lite"/>
    </source>
</evidence>
<dbReference type="RefSeq" id="XP_062660433.1">
    <property type="nucleotide sequence ID" value="XM_062802223.1"/>
</dbReference>
<accession>A0AAE0HI08</accession>
<evidence type="ECO:0000313" key="2">
    <source>
        <dbReference type="EMBL" id="KAK3296919.1"/>
    </source>
</evidence>
<keyword evidence="3" id="KW-1185">Reference proteome</keyword>
<name>A0AAE0HI08_9PEZI</name>
<gene>
    <name evidence="2" type="ORF">B0H64DRAFT_372341</name>
</gene>
<dbReference type="AlphaFoldDB" id="A0AAE0HI08"/>
<feature type="region of interest" description="Disordered" evidence="1">
    <location>
        <begin position="25"/>
        <end position="47"/>
    </location>
</feature>
<dbReference type="EMBL" id="JAUEPN010000003">
    <property type="protein sequence ID" value="KAK3296919.1"/>
    <property type="molecule type" value="Genomic_DNA"/>
</dbReference>
<comment type="caution">
    <text evidence="2">The sequence shown here is derived from an EMBL/GenBank/DDBJ whole genome shotgun (WGS) entry which is preliminary data.</text>
</comment>
<proteinExistence type="predicted"/>
<reference evidence="2" key="2">
    <citation type="submission" date="2023-06" db="EMBL/GenBank/DDBJ databases">
        <authorList>
            <consortium name="Lawrence Berkeley National Laboratory"/>
            <person name="Haridas S."/>
            <person name="Hensen N."/>
            <person name="Bonometti L."/>
            <person name="Westerberg I."/>
            <person name="Brannstrom I.O."/>
            <person name="Guillou S."/>
            <person name="Cros-Aarteil S."/>
            <person name="Calhoun S."/>
            <person name="Kuo A."/>
            <person name="Mondo S."/>
            <person name="Pangilinan J."/>
            <person name="Riley R."/>
            <person name="Labutti K."/>
            <person name="Andreopoulos B."/>
            <person name="Lipzen A."/>
            <person name="Chen C."/>
            <person name="Yanf M."/>
            <person name="Daum C."/>
            <person name="Ng V."/>
            <person name="Clum A."/>
            <person name="Steindorff A."/>
            <person name="Ohm R."/>
            <person name="Martin F."/>
            <person name="Silar P."/>
            <person name="Natvig D."/>
            <person name="Lalanne C."/>
            <person name="Gautier V."/>
            <person name="Ament-Velasquez S.L."/>
            <person name="Kruys A."/>
            <person name="Hutchinson M.I."/>
            <person name="Powell A.J."/>
            <person name="Barry K."/>
            <person name="Miller A.N."/>
            <person name="Grigoriev I.V."/>
            <person name="Debuchy R."/>
            <person name="Gladieux P."/>
            <person name="Thoren M.H."/>
            <person name="Johannesson H."/>
        </authorList>
    </citation>
    <scope>NUCLEOTIDE SEQUENCE</scope>
    <source>
        <strain evidence="2">CBS 168.71</strain>
    </source>
</reference>
<evidence type="ECO:0000313" key="3">
    <source>
        <dbReference type="Proteomes" id="UP001278766"/>
    </source>
</evidence>
<reference evidence="2" key="1">
    <citation type="journal article" date="2023" name="Mol. Phylogenet. Evol.">
        <title>Genome-scale phylogeny and comparative genomics of the fungal order Sordariales.</title>
        <authorList>
            <person name="Hensen N."/>
            <person name="Bonometti L."/>
            <person name="Westerberg I."/>
            <person name="Brannstrom I.O."/>
            <person name="Guillou S."/>
            <person name="Cros-Aarteil S."/>
            <person name="Calhoun S."/>
            <person name="Haridas S."/>
            <person name="Kuo A."/>
            <person name="Mondo S."/>
            <person name="Pangilinan J."/>
            <person name="Riley R."/>
            <person name="LaButti K."/>
            <person name="Andreopoulos B."/>
            <person name="Lipzen A."/>
            <person name="Chen C."/>
            <person name="Yan M."/>
            <person name="Daum C."/>
            <person name="Ng V."/>
            <person name="Clum A."/>
            <person name="Steindorff A."/>
            <person name="Ohm R.A."/>
            <person name="Martin F."/>
            <person name="Silar P."/>
            <person name="Natvig D.O."/>
            <person name="Lalanne C."/>
            <person name="Gautier V."/>
            <person name="Ament-Velasquez S.L."/>
            <person name="Kruys A."/>
            <person name="Hutchinson M.I."/>
            <person name="Powell A.J."/>
            <person name="Barry K."/>
            <person name="Miller A.N."/>
            <person name="Grigoriev I.V."/>
            <person name="Debuchy R."/>
            <person name="Gladieux P."/>
            <person name="Hiltunen Thoren M."/>
            <person name="Johannesson H."/>
        </authorList>
    </citation>
    <scope>NUCLEOTIDE SEQUENCE</scope>
    <source>
        <strain evidence="2">CBS 168.71</strain>
    </source>
</reference>